<dbReference type="EMBL" id="JBDODL010000472">
    <property type="protein sequence ID" value="MES1919995.1"/>
    <property type="molecule type" value="Genomic_DNA"/>
</dbReference>
<dbReference type="Pfam" id="PF10497">
    <property type="entry name" value="zf-4CXXC_R1"/>
    <property type="match status" value="1"/>
</dbReference>
<feature type="domain" description="Zinc-finger" evidence="5">
    <location>
        <begin position="96"/>
        <end position="168"/>
    </location>
</feature>
<comment type="caution">
    <text evidence="6">The sequence shown here is derived from an EMBL/GenBank/DDBJ whole genome shotgun (WGS) entry which is preliminary data.</text>
</comment>
<keyword evidence="7" id="KW-1185">Reference proteome</keyword>
<protein>
    <recommendedName>
        <fullName evidence="5">Zinc-finger domain-containing protein</fullName>
    </recommendedName>
</protein>
<evidence type="ECO:0000259" key="5">
    <source>
        <dbReference type="Pfam" id="PF10497"/>
    </source>
</evidence>
<evidence type="ECO:0000313" key="7">
    <source>
        <dbReference type="Proteomes" id="UP001439008"/>
    </source>
</evidence>
<gene>
    <name evidence="6" type="ORF">MHBO_001730</name>
</gene>
<comment type="subcellular location">
    <subcellularLocation>
        <location evidence="1">Nucleus</location>
    </subcellularLocation>
</comment>
<evidence type="ECO:0000256" key="3">
    <source>
        <dbReference type="ARBA" id="ARBA00023163"/>
    </source>
</evidence>
<evidence type="ECO:0000256" key="1">
    <source>
        <dbReference type="ARBA" id="ARBA00004123"/>
    </source>
</evidence>
<keyword evidence="4" id="KW-0539">Nucleus</keyword>
<evidence type="ECO:0000313" key="6">
    <source>
        <dbReference type="EMBL" id="MES1919995.1"/>
    </source>
</evidence>
<keyword evidence="2" id="KW-0805">Transcription regulation</keyword>
<reference evidence="6 7" key="1">
    <citation type="journal article" date="2024" name="BMC Biol.">
        <title>Comparative genomics of Ascetosporea gives new insight into the evolutionary basis for animal parasitism in Rhizaria.</title>
        <authorList>
            <person name="Hiltunen Thoren M."/>
            <person name="Onut-Brannstrom I."/>
            <person name="Alfjorden A."/>
            <person name="Peckova H."/>
            <person name="Swords F."/>
            <person name="Hooper C."/>
            <person name="Holzer A.S."/>
            <person name="Bass D."/>
            <person name="Burki F."/>
        </authorList>
    </citation>
    <scope>NUCLEOTIDE SEQUENCE [LARGE SCALE GENOMIC DNA]</scope>
    <source>
        <strain evidence="6">20-A016</strain>
    </source>
</reference>
<organism evidence="6 7">
    <name type="scientific">Bonamia ostreae</name>
    <dbReference type="NCBI Taxonomy" id="126728"/>
    <lineage>
        <taxon>Eukaryota</taxon>
        <taxon>Sar</taxon>
        <taxon>Rhizaria</taxon>
        <taxon>Endomyxa</taxon>
        <taxon>Ascetosporea</taxon>
        <taxon>Haplosporida</taxon>
        <taxon>Bonamia</taxon>
    </lineage>
</organism>
<keyword evidence="3" id="KW-0804">Transcription</keyword>
<proteinExistence type="predicted"/>
<evidence type="ECO:0000256" key="4">
    <source>
        <dbReference type="ARBA" id="ARBA00023242"/>
    </source>
</evidence>
<name>A0ABV2AK00_9EUKA</name>
<evidence type="ECO:0000256" key="2">
    <source>
        <dbReference type="ARBA" id="ARBA00023015"/>
    </source>
</evidence>
<accession>A0ABV2AK00</accession>
<dbReference type="Proteomes" id="UP001439008">
    <property type="component" value="Unassembled WGS sequence"/>
</dbReference>
<sequence length="171" mass="19999">MAAIKPIEMAEKFNLDPTQIKILKEKVCCARLKLENDSKKEFNRKITKICINAKKIISLRRSVKRVVNWIDHKTNESNFINSKKTENNYKNRLLSNNNSCHQCKKNKPNSSLAFCTKINSNSKYCNKKFCEKCLWKKHKILFSLIDKKDWLCVFCSGNCNCAKCLREKLSK</sequence>
<dbReference type="InterPro" id="IPR018866">
    <property type="entry name" value="Znf-4CXXC_R1"/>
</dbReference>